<dbReference type="Proteomes" id="UP001054902">
    <property type="component" value="Unassembled WGS sequence"/>
</dbReference>
<evidence type="ECO:0000256" key="2">
    <source>
        <dbReference type="SAM" id="SignalP"/>
    </source>
</evidence>
<accession>A0AAD3HAV5</accession>
<sequence>MMLSRNTVALLLSASLPVVHIQAFSSTAGRRTSHFMNPLFYKDVNKDDEIYTFPNNLDLPEMSHDWKPEMPSYPQGISPFDGFEESLGQESSQLEHDISSPLSEGEQDGLDQHLIATPALETSTKTIRSKTKMYKRGGSSLNVQKHKRPQLKTDEASRHLSSNVSWLPATLATSQGNSVMEHVQTKPVVLASSPKISSKSTTPDQSDEDSLRQSPIKRFCIKHFSSISDSYEEFNKKVFNYGEVSQFGAKLDYMVSQQKIALLQMAISDSYEEFNKKVLNYGEVSQFASKLEYMVSQRKIALLQIASILNKTVRRWKRIANKELRHTIARIYALISNMDLASYRLPRLKTSLFRKSIKKQDNAFIAAIPTASASSKYLSSLRVSIATSTLEKPTLATIRYLDVLSNNIHFDEVAF</sequence>
<evidence type="ECO:0008006" key="5">
    <source>
        <dbReference type="Google" id="ProtNLM"/>
    </source>
</evidence>
<feature type="region of interest" description="Disordered" evidence="1">
    <location>
        <begin position="137"/>
        <end position="157"/>
    </location>
</feature>
<dbReference type="AlphaFoldDB" id="A0AAD3HAV5"/>
<protein>
    <recommendedName>
        <fullName evidence="5">SPX domain-containing protein</fullName>
    </recommendedName>
</protein>
<proteinExistence type="predicted"/>
<keyword evidence="2" id="KW-0732">Signal</keyword>
<comment type="caution">
    <text evidence="3">The sequence shown here is derived from an EMBL/GenBank/DDBJ whole genome shotgun (WGS) entry which is preliminary data.</text>
</comment>
<feature type="signal peptide" evidence="2">
    <location>
        <begin position="1"/>
        <end position="21"/>
    </location>
</feature>
<evidence type="ECO:0000313" key="4">
    <source>
        <dbReference type="Proteomes" id="UP001054902"/>
    </source>
</evidence>
<evidence type="ECO:0000313" key="3">
    <source>
        <dbReference type="EMBL" id="GFH56344.1"/>
    </source>
</evidence>
<feature type="compositionally biased region" description="Low complexity" evidence="1">
    <location>
        <begin position="192"/>
        <end position="203"/>
    </location>
</feature>
<name>A0AAD3HAV5_9STRA</name>
<gene>
    <name evidence="3" type="ORF">CTEN210_12820</name>
</gene>
<feature type="chain" id="PRO_5042152567" description="SPX domain-containing protein" evidence="2">
    <location>
        <begin position="22"/>
        <end position="415"/>
    </location>
</feature>
<organism evidence="3 4">
    <name type="scientific">Chaetoceros tenuissimus</name>
    <dbReference type="NCBI Taxonomy" id="426638"/>
    <lineage>
        <taxon>Eukaryota</taxon>
        <taxon>Sar</taxon>
        <taxon>Stramenopiles</taxon>
        <taxon>Ochrophyta</taxon>
        <taxon>Bacillariophyta</taxon>
        <taxon>Coscinodiscophyceae</taxon>
        <taxon>Chaetocerotophycidae</taxon>
        <taxon>Chaetocerotales</taxon>
        <taxon>Chaetocerotaceae</taxon>
        <taxon>Chaetoceros</taxon>
    </lineage>
</organism>
<feature type="region of interest" description="Disordered" evidence="1">
    <location>
        <begin position="190"/>
        <end position="212"/>
    </location>
</feature>
<dbReference type="EMBL" id="BLLK01000051">
    <property type="protein sequence ID" value="GFH56344.1"/>
    <property type="molecule type" value="Genomic_DNA"/>
</dbReference>
<keyword evidence="4" id="KW-1185">Reference proteome</keyword>
<evidence type="ECO:0000256" key="1">
    <source>
        <dbReference type="SAM" id="MobiDB-lite"/>
    </source>
</evidence>
<reference evidence="3 4" key="1">
    <citation type="journal article" date="2021" name="Sci. Rep.">
        <title>The genome of the diatom Chaetoceros tenuissimus carries an ancient integrated fragment of an extant virus.</title>
        <authorList>
            <person name="Hongo Y."/>
            <person name="Kimura K."/>
            <person name="Takaki Y."/>
            <person name="Yoshida Y."/>
            <person name="Baba S."/>
            <person name="Kobayashi G."/>
            <person name="Nagasaki K."/>
            <person name="Hano T."/>
            <person name="Tomaru Y."/>
        </authorList>
    </citation>
    <scope>NUCLEOTIDE SEQUENCE [LARGE SCALE GENOMIC DNA]</scope>
    <source>
        <strain evidence="3 4">NIES-3715</strain>
    </source>
</reference>